<sequence length="123" mass="12710">MVSALLTFVFAAVLQIGLAMHVRNTVVDSAIAGARIAAAADRTTDDGAKHTALLISTALSSSYADDVRVTTSPAGPHTLVTVTVRTPVPVAGFVGPGDMWELQGRALVEDPDLDDLDAEDPGL</sequence>
<organism evidence="1 2">
    <name type="scientific">Brevibacterium jeotgali</name>
    <dbReference type="NCBI Taxonomy" id="1262550"/>
    <lineage>
        <taxon>Bacteria</taxon>
        <taxon>Bacillati</taxon>
        <taxon>Actinomycetota</taxon>
        <taxon>Actinomycetes</taxon>
        <taxon>Micrococcales</taxon>
        <taxon>Brevibacteriaceae</taxon>
        <taxon>Brevibacterium</taxon>
    </lineage>
</organism>
<proteinExistence type="predicted"/>
<name>A0A2H1L5N0_9MICO</name>
<dbReference type="AlphaFoldDB" id="A0A2H1L5N0"/>
<reference evidence="2" key="1">
    <citation type="submission" date="2017-03" db="EMBL/GenBank/DDBJ databases">
        <authorList>
            <person name="Monnet C."/>
        </authorList>
    </citation>
    <scope>NUCLEOTIDE SEQUENCE [LARGE SCALE GENOMIC DNA]</scope>
    <source>
        <strain evidence="2">SJ5-8</strain>
    </source>
</reference>
<accession>A0A2H1L5N0</accession>
<evidence type="ECO:0000313" key="1">
    <source>
        <dbReference type="EMBL" id="SMY12218.1"/>
    </source>
</evidence>
<protein>
    <recommendedName>
        <fullName evidence="3">TadE-like protein</fullName>
    </recommendedName>
</protein>
<dbReference type="Proteomes" id="UP000234462">
    <property type="component" value="Unassembled WGS sequence"/>
</dbReference>
<keyword evidence="2" id="KW-1185">Reference proteome</keyword>
<gene>
    <name evidence="1" type="ORF">BJEO58_01812</name>
</gene>
<evidence type="ECO:0000313" key="2">
    <source>
        <dbReference type="Proteomes" id="UP000234462"/>
    </source>
</evidence>
<evidence type="ECO:0008006" key="3">
    <source>
        <dbReference type="Google" id="ProtNLM"/>
    </source>
</evidence>
<dbReference type="EMBL" id="FXZM01000008">
    <property type="protein sequence ID" value="SMY12218.1"/>
    <property type="molecule type" value="Genomic_DNA"/>
</dbReference>